<dbReference type="NCBIfam" id="TIGR00180">
    <property type="entry name" value="parB_part"/>
    <property type="match status" value="1"/>
</dbReference>
<feature type="region of interest" description="Disordered" evidence="4">
    <location>
        <begin position="1"/>
        <end position="73"/>
    </location>
</feature>
<dbReference type="FunFam" id="3.90.1530.30:FF:000001">
    <property type="entry name" value="Chromosome partitioning protein ParB"/>
    <property type="match status" value="1"/>
</dbReference>
<dbReference type="InterPro" id="IPR041468">
    <property type="entry name" value="HTH_ParB/Spo0J"/>
</dbReference>
<dbReference type="FunFam" id="1.10.10.2830:FF:000001">
    <property type="entry name" value="Chromosome partitioning protein ParB"/>
    <property type="match status" value="1"/>
</dbReference>
<dbReference type="InterPro" id="IPR003115">
    <property type="entry name" value="ParB_N"/>
</dbReference>
<dbReference type="PANTHER" id="PTHR33375">
    <property type="entry name" value="CHROMOSOME-PARTITIONING PROTEIN PARB-RELATED"/>
    <property type="match status" value="1"/>
</dbReference>
<reference evidence="6 7" key="1">
    <citation type="submission" date="2019-01" db="EMBL/GenBank/DDBJ databases">
        <title>Draft genome sequence of Cellulomonas takizawaensis strain TKZ-21.</title>
        <authorList>
            <person name="Yamamura H."/>
            <person name="Hayashi T."/>
            <person name="Hamada M."/>
            <person name="Serisawa Y."/>
            <person name="Matsuyama K."/>
            <person name="Nakagawa Y."/>
            <person name="Otoguro M."/>
            <person name="Yanagida F."/>
            <person name="Hayakawa M."/>
        </authorList>
    </citation>
    <scope>NUCLEOTIDE SEQUENCE [LARGE SCALE GENOMIC DNA]</scope>
    <source>
        <strain evidence="6 7">NBRC12680</strain>
    </source>
</reference>
<dbReference type="Pfam" id="PF23552">
    <property type="entry name" value="ParB_C"/>
    <property type="match status" value="1"/>
</dbReference>
<keyword evidence="3" id="KW-0238">DNA-binding</keyword>
<comment type="caution">
    <text evidence="6">The sequence shown here is derived from an EMBL/GenBank/DDBJ whole genome shotgun (WGS) entry which is preliminary data.</text>
</comment>
<dbReference type="CDD" id="cd16393">
    <property type="entry name" value="SPO0J_N"/>
    <property type="match status" value="1"/>
</dbReference>
<name>A0A402DMG5_9CELL</name>
<organism evidence="6 7">
    <name type="scientific">Cellulomonas biazotea</name>
    <dbReference type="NCBI Taxonomy" id="1709"/>
    <lineage>
        <taxon>Bacteria</taxon>
        <taxon>Bacillati</taxon>
        <taxon>Actinomycetota</taxon>
        <taxon>Actinomycetes</taxon>
        <taxon>Micrococcales</taxon>
        <taxon>Cellulomonadaceae</taxon>
        <taxon>Cellulomonas</taxon>
    </lineage>
</organism>
<dbReference type="Pfam" id="PF02195">
    <property type="entry name" value="ParB_N"/>
    <property type="match status" value="1"/>
</dbReference>
<dbReference type="GO" id="GO:0007059">
    <property type="term" value="P:chromosome segregation"/>
    <property type="evidence" value="ECO:0007669"/>
    <property type="project" value="UniProtKB-KW"/>
</dbReference>
<dbReference type="SUPFAM" id="SSF110849">
    <property type="entry name" value="ParB/Sulfiredoxin"/>
    <property type="match status" value="1"/>
</dbReference>
<evidence type="ECO:0000313" key="7">
    <source>
        <dbReference type="Proteomes" id="UP000289954"/>
    </source>
</evidence>
<evidence type="ECO:0000313" key="6">
    <source>
        <dbReference type="EMBL" id="GCE75310.1"/>
    </source>
</evidence>
<sequence length="427" mass="44321">MSEKRRGLGRGLGALIPTGLDGQRPSGAERPVDVFFPDAKREENQAAAAATATLVTERDGATPSVTDGTAPSALLDGAGASGAFGHTNGVATGDGVPTQGGAPVGSDGDGAARDGDAGSNGAGTAADASGAASNGADAATSVALVGVDDLDGLVPVPGARFAELPVGSIRPNPRQPRTVFDEDALDELVGSIREIGVLQPVVVRAVDDGFELIMGERRWRATQAAGLDTIPAIIRETEDADLLRDALLENLHRSQLNPLEEAAAYQQLLDDFGCTHEQLATRIHRSRPQISNTLRLLKLPPLVQRRVAAGVLSAGHARALLGLSDGAAIERLAQRIVAEGLSVRAVEEIVSLGVDGATPTRRAAPRAGDRNAALDDLAARLSDRFDTRVKVSLGKTRGRLTVEFASVQDLNRILESFAPEDPGLLKN</sequence>
<dbReference type="GO" id="GO:0003677">
    <property type="term" value="F:DNA binding"/>
    <property type="evidence" value="ECO:0007669"/>
    <property type="project" value="UniProtKB-KW"/>
</dbReference>
<dbReference type="SMART" id="SM00470">
    <property type="entry name" value="ParB"/>
    <property type="match status" value="1"/>
</dbReference>
<dbReference type="OrthoDB" id="9802051at2"/>
<dbReference type="GO" id="GO:0005694">
    <property type="term" value="C:chromosome"/>
    <property type="evidence" value="ECO:0007669"/>
    <property type="project" value="TreeGrafter"/>
</dbReference>
<dbReference type="InterPro" id="IPR036086">
    <property type="entry name" value="ParB/Sulfiredoxin_sf"/>
</dbReference>
<protein>
    <recommendedName>
        <fullName evidence="5">ParB-like N-terminal domain-containing protein</fullName>
    </recommendedName>
</protein>
<evidence type="ECO:0000256" key="1">
    <source>
        <dbReference type="ARBA" id="ARBA00006295"/>
    </source>
</evidence>
<dbReference type="Gene3D" id="3.90.1530.30">
    <property type="match status" value="1"/>
</dbReference>
<dbReference type="InterPro" id="IPR004437">
    <property type="entry name" value="ParB/RepB/Spo0J"/>
</dbReference>
<evidence type="ECO:0000256" key="4">
    <source>
        <dbReference type="SAM" id="MobiDB-lite"/>
    </source>
</evidence>
<proteinExistence type="inferred from homology"/>
<keyword evidence="2" id="KW-0159">Chromosome partition</keyword>
<dbReference type="InterPro" id="IPR050336">
    <property type="entry name" value="Chromosome_partition/occlusion"/>
</dbReference>
<evidence type="ECO:0000259" key="5">
    <source>
        <dbReference type="SMART" id="SM00470"/>
    </source>
</evidence>
<dbReference type="AlphaFoldDB" id="A0A402DMG5"/>
<evidence type="ECO:0000256" key="2">
    <source>
        <dbReference type="ARBA" id="ARBA00022829"/>
    </source>
</evidence>
<dbReference type="RefSeq" id="WP_130779928.1">
    <property type="nucleotide sequence ID" value="NZ_BIMR01000018.1"/>
</dbReference>
<dbReference type="Pfam" id="PF17762">
    <property type="entry name" value="HTH_ParB"/>
    <property type="match status" value="1"/>
</dbReference>
<dbReference type="PANTHER" id="PTHR33375:SF1">
    <property type="entry name" value="CHROMOSOME-PARTITIONING PROTEIN PARB-RELATED"/>
    <property type="match status" value="1"/>
</dbReference>
<comment type="similarity">
    <text evidence="1">Belongs to the ParB family.</text>
</comment>
<dbReference type="EMBL" id="BIMR01000018">
    <property type="protein sequence ID" value="GCE75310.1"/>
    <property type="molecule type" value="Genomic_DNA"/>
</dbReference>
<feature type="compositionally biased region" description="Low complexity" evidence="4">
    <location>
        <begin position="117"/>
        <end position="132"/>
    </location>
</feature>
<dbReference type="SUPFAM" id="SSF109709">
    <property type="entry name" value="KorB DNA-binding domain-like"/>
    <property type="match status" value="1"/>
</dbReference>
<keyword evidence="7" id="KW-1185">Reference proteome</keyword>
<feature type="domain" description="ParB-like N-terminal" evidence="5">
    <location>
        <begin position="162"/>
        <end position="251"/>
    </location>
</feature>
<accession>A0A402DMG5</accession>
<gene>
    <name evidence="6" type="ORF">CBZ_03660</name>
</gene>
<dbReference type="InterPro" id="IPR057240">
    <property type="entry name" value="ParB_dimer_C"/>
</dbReference>
<evidence type="ECO:0000256" key="3">
    <source>
        <dbReference type="ARBA" id="ARBA00023125"/>
    </source>
</evidence>
<feature type="region of interest" description="Disordered" evidence="4">
    <location>
        <begin position="86"/>
        <end position="132"/>
    </location>
</feature>
<dbReference type="Proteomes" id="UP000289954">
    <property type="component" value="Unassembled WGS sequence"/>
</dbReference>
<dbReference type="Gene3D" id="1.10.10.2830">
    <property type="match status" value="1"/>
</dbReference>
<dbReference type="GO" id="GO:0045881">
    <property type="term" value="P:positive regulation of sporulation resulting in formation of a cellular spore"/>
    <property type="evidence" value="ECO:0007669"/>
    <property type="project" value="TreeGrafter"/>
</dbReference>